<feature type="region of interest" description="Disordered" evidence="1">
    <location>
        <begin position="245"/>
        <end position="282"/>
    </location>
</feature>
<dbReference type="GO" id="GO:0006635">
    <property type="term" value="P:fatty acid beta-oxidation"/>
    <property type="evidence" value="ECO:0007669"/>
    <property type="project" value="TreeGrafter"/>
</dbReference>
<dbReference type="PANTHER" id="PTHR11941:SF75">
    <property type="entry name" value="ENOYL-COA HYDRATASE_ISOMERASE FAMILY PROTEIN"/>
    <property type="match status" value="1"/>
</dbReference>
<dbReference type="Gene3D" id="3.90.226.10">
    <property type="entry name" value="2-enoyl-CoA Hydratase, Chain A, domain 1"/>
    <property type="match status" value="1"/>
</dbReference>
<proteinExistence type="predicted"/>
<feature type="compositionally biased region" description="Basic and acidic residues" evidence="1">
    <location>
        <begin position="245"/>
        <end position="276"/>
    </location>
</feature>
<dbReference type="SUPFAM" id="SSF52096">
    <property type="entry name" value="ClpP/crotonase"/>
    <property type="match status" value="1"/>
</dbReference>
<accession>A0A8H2VX07</accession>
<reference evidence="2" key="1">
    <citation type="submission" date="2020-10" db="EMBL/GenBank/DDBJ databases">
        <authorList>
            <person name="Kusch S."/>
        </authorList>
    </citation>
    <scope>NUCLEOTIDE SEQUENCE</scope>
    <source>
        <strain evidence="2">SwB9</strain>
    </source>
</reference>
<dbReference type="EMBL" id="CAJHIA010000017">
    <property type="protein sequence ID" value="CAD6446197.1"/>
    <property type="molecule type" value="Genomic_DNA"/>
</dbReference>
<gene>
    <name evidence="2" type="ORF">SCLTRI_LOCUS5908</name>
</gene>
<evidence type="ECO:0000313" key="2">
    <source>
        <dbReference type="EMBL" id="CAD6446197.1"/>
    </source>
</evidence>
<keyword evidence="3" id="KW-1185">Reference proteome</keyword>
<dbReference type="AlphaFoldDB" id="A0A8H2VX07"/>
<sequence>MAQPTPLFTLPIPISSPLQSQPGTLTCTTPSTLHPNLYLLTFSSPPDNRLTTTFCQAFMHALDILEVSYPVGAICITSAIPKFFSNGLDLTHATETEGFWDKTLYALWKRLLTYPMPTISLLPGHAFAGGLMTAMYTDYRVFNPSRGYLCLNELEFGAPLKPPMSSIFRQKLPSPATYRSLVLEAKRFNGEAALKEGLVDALGGWEDVLKLVDERKLLEKGKTGVYGALKAEMWRESLGYLEAHAENEERDGMNMDNEVKRKEDAKSRVAEWENQAKKTSKL</sequence>
<dbReference type="GO" id="GO:0004165">
    <property type="term" value="F:delta(3)-delta(2)-enoyl-CoA isomerase activity"/>
    <property type="evidence" value="ECO:0007669"/>
    <property type="project" value="TreeGrafter"/>
</dbReference>
<evidence type="ECO:0000313" key="3">
    <source>
        <dbReference type="Proteomes" id="UP000624404"/>
    </source>
</evidence>
<dbReference type="PANTHER" id="PTHR11941">
    <property type="entry name" value="ENOYL-COA HYDRATASE-RELATED"/>
    <property type="match status" value="1"/>
</dbReference>
<dbReference type="CDD" id="cd06558">
    <property type="entry name" value="crotonase-like"/>
    <property type="match status" value="1"/>
</dbReference>
<evidence type="ECO:0000256" key="1">
    <source>
        <dbReference type="SAM" id="MobiDB-lite"/>
    </source>
</evidence>
<dbReference type="Pfam" id="PF00378">
    <property type="entry name" value="ECH_1"/>
    <property type="match status" value="1"/>
</dbReference>
<dbReference type="FunFam" id="3.90.226.10:FF:000081">
    <property type="entry name" value="Enoyl-CoA hydratase/isomerase"/>
    <property type="match status" value="1"/>
</dbReference>
<comment type="caution">
    <text evidence="2">The sequence shown here is derived from an EMBL/GenBank/DDBJ whole genome shotgun (WGS) entry which is preliminary data.</text>
</comment>
<dbReference type="Proteomes" id="UP000624404">
    <property type="component" value="Unassembled WGS sequence"/>
</dbReference>
<dbReference type="InterPro" id="IPR029045">
    <property type="entry name" value="ClpP/crotonase-like_dom_sf"/>
</dbReference>
<dbReference type="OrthoDB" id="1696280at2759"/>
<dbReference type="GO" id="GO:0005777">
    <property type="term" value="C:peroxisome"/>
    <property type="evidence" value="ECO:0007669"/>
    <property type="project" value="TreeGrafter"/>
</dbReference>
<organism evidence="2 3">
    <name type="scientific">Sclerotinia trifoliorum</name>
    <dbReference type="NCBI Taxonomy" id="28548"/>
    <lineage>
        <taxon>Eukaryota</taxon>
        <taxon>Fungi</taxon>
        <taxon>Dikarya</taxon>
        <taxon>Ascomycota</taxon>
        <taxon>Pezizomycotina</taxon>
        <taxon>Leotiomycetes</taxon>
        <taxon>Helotiales</taxon>
        <taxon>Sclerotiniaceae</taxon>
        <taxon>Sclerotinia</taxon>
    </lineage>
</organism>
<dbReference type="InterPro" id="IPR001753">
    <property type="entry name" value="Enoyl-CoA_hydra/iso"/>
</dbReference>
<name>A0A8H2VX07_9HELO</name>
<protein>
    <submittedName>
        <fullName evidence="2">08b822ed-543e-4356-9382-4021cbaa2d1e</fullName>
    </submittedName>
</protein>